<evidence type="ECO:0000256" key="4">
    <source>
        <dbReference type="ARBA" id="ARBA00022801"/>
    </source>
</evidence>
<gene>
    <name evidence="8" type="ORF">H6G68_22230</name>
</gene>
<dbReference type="InterPro" id="IPR024455">
    <property type="entry name" value="Phage_capsid"/>
</dbReference>
<keyword evidence="2" id="KW-1188">Viral release from host cell</keyword>
<keyword evidence="3" id="KW-0645">Protease</keyword>
<dbReference type="SUPFAM" id="SSF56563">
    <property type="entry name" value="Major capsid protein gp5"/>
    <property type="match status" value="1"/>
</dbReference>
<accession>A0ABR8J7S8</accession>
<dbReference type="Pfam" id="PF05065">
    <property type="entry name" value="Phage_capsid"/>
    <property type="match status" value="1"/>
</dbReference>
<keyword evidence="4" id="KW-0378">Hydrolase</keyword>
<evidence type="ECO:0000259" key="7">
    <source>
        <dbReference type="Pfam" id="PF05065"/>
    </source>
</evidence>
<evidence type="ECO:0000313" key="9">
    <source>
        <dbReference type="Proteomes" id="UP000660381"/>
    </source>
</evidence>
<keyword evidence="9" id="KW-1185">Reference proteome</keyword>
<dbReference type="RefSeq" id="WP_190908593.1">
    <property type="nucleotide sequence ID" value="NZ_JACJTQ010000048.1"/>
</dbReference>
<sequence length="672" mass="72789">MKTKGKGFAPTKQKRELVIESVETVEPTLIPNEQLEVTEEPTGDGEQRPITGEHSIDTTSVNYRSVSFERAVVNQTDRTIEIPISSEYEVDRGWGIEVLEHTPEAIDLTRLNNGANLLFNHDSDDYIGVVVTSYLKGKRLYAKLYFDVHSKAEQIWQSVVAGVLKNVSIGYQIESVREETNKGVSKYYATRWCPLEVSIVTIPADPSVGVGRTLIGDAQPLTLSTPQTLEVIKENPMTTETVDLNEVRQQERDRITSIEALCAKHNQSREFTAKLVNEGASIEQARSEVLNMLSTEQQSPVQAPIEALGLSRKEEKAYSIRKAIVASLDRDWSKAGFERECSEAIAQKLDKATNGFFVPVRDLQVPMQRATINTGTASQGGNLVATDLNSGRLIEFLRNRSMVLRMGADIMSGLVGNLDIPTEDGVSNIYWISENGAVTQSDATFGKVSFRPKTIGVKSAVTRQMLLQTSEDIEARIRRNLSQSIASGIDIAAINGTGGAMPTGILNAAGVQTVALGTNGAAPTWASIVALETALSGSNADVGSLGYLTNAKVRGKLKTTIRNPSGTDSTWIWEDSAGSDYLVGKLNGYMAGVSNNVPSNLTKGSSGTTLSSIIFGNFQDLMIGEWGILELTTNPYGVGFDAGTVEVRALQTIDIQLARATSFAKIIDAVTV</sequence>
<comment type="subcellular location">
    <subcellularLocation>
        <location evidence="1">Virion</location>
    </subcellularLocation>
</comment>
<name>A0ABR8J7S8_9NOST</name>
<organism evidence="8 9">
    <name type="scientific">Anabaena catenula FACHB-362</name>
    <dbReference type="NCBI Taxonomy" id="2692877"/>
    <lineage>
        <taxon>Bacteria</taxon>
        <taxon>Bacillati</taxon>
        <taxon>Cyanobacteriota</taxon>
        <taxon>Cyanophyceae</taxon>
        <taxon>Nostocales</taxon>
        <taxon>Nostocaceae</taxon>
        <taxon>Anabaena</taxon>
    </lineage>
</organism>
<reference evidence="8 9" key="1">
    <citation type="journal article" date="2020" name="ISME J.">
        <title>Comparative genomics reveals insights into cyanobacterial evolution and habitat adaptation.</title>
        <authorList>
            <person name="Chen M.Y."/>
            <person name="Teng W.K."/>
            <person name="Zhao L."/>
            <person name="Hu C.X."/>
            <person name="Zhou Y.K."/>
            <person name="Han B.P."/>
            <person name="Song L.R."/>
            <person name="Shu W.S."/>
        </authorList>
    </citation>
    <scope>NUCLEOTIDE SEQUENCE [LARGE SCALE GENOMIC DNA]</scope>
    <source>
        <strain evidence="8 9">FACHB-362</strain>
    </source>
</reference>
<proteinExistence type="predicted"/>
<feature type="region of interest" description="Disordered" evidence="5">
    <location>
        <begin position="32"/>
        <end position="55"/>
    </location>
</feature>
<dbReference type="Pfam" id="PF04586">
    <property type="entry name" value="Peptidase_S78"/>
    <property type="match status" value="1"/>
</dbReference>
<feature type="domain" description="Phage capsid-like C-terminal" evidence="7">
    <location>
        <begin position="380"/>
        <end position="666"/>
    </location>
</feature>
<evidence type="ECO:0000256" key="3">
    <source>
        <dbReference type="ARBA" id="ARBA00022670"/>
    </source>
</evidence>
<feature type="domain" description="Prohead serine protease" evidence="6">
    <location>
        <begin position="102"/>
        <end position="206"/>
    </location>
</feature>
<dbReference type="EMBL" id="JACJTQ010000048">
    <property type="protein sequence ID" value="MBD2694427.1"/>
    <property type="molecule type" value="Genomic_DNA"/>
</dbReference>
<dbReference type="InterPro" id="IPR054613">
    <property type="entry name" value="Peptidase_S78_dom"/>
</dbReference>
<dbReference type="NCBIfam" id="TIGR01554">
    <property type="entry name" value="major_cap_HK97"/>
    <property type="match status" value="1"/>
</dbReference>
<comment type="caution">
    <text evidence="8">The sequence shown here is derived from an EMBL/GenBank/DDBJ whole genome shotgun (WGS) entry which is preliminary data.</text>
</comment>
<dbReference type="Gene3D" id="3.30.2400.10">
    <property type="entry name" value="Major capsid protein gp5"/>
    <property type="match status" value="1"/>
</dbReference>
<evidence type="ECO:0000256" key="5">
    <source>
        <dbReference type="SAM" id="MobiDB-lite"/>
    </source>
</evidence>
<evidence type="ECO:0000256" key="1">
    <source>
        <dbReference type="ARBA" id="ARBA00004328"/>
    </source>
</evidence>
<evidence type="ECO:0000259" key="6">
    <source>
        <dbReference type="Pfam" id="PF04586"/>
    </source>
</evidence>
<protein>
    <submittedName>
        <fullName evidence="8">Phage major capsid protein</fullName>
    </submittedName>
</protein>
<dbReference type="Proteomes" id="UP000660381">
    <property type="component" value="Unassembled WGS sequence"/>
</dbReference>
<evidence type="ECO:0000256" key="2">
    <source>
        <dbReference type="ARBA" id="ARBA00022612"/>
    </source>
</evidence>
<evidence type="ECO:0000313" key="8">
    <source>
        <dbReference type="EMBL" id="MBD2694427.1"/>
    </source>
</evidence>
<dbReference type="InterPro" id="IPR054612">
    <property type="entry name" value="Phage_capsid-like_C"/>
</dbReference>